<dbReference type="InterPro" id="IPR007915">
    <property type="entry name" value="TMEM258/Ost5"/>
</dbReference>
<comment type="subcellular location">
    <subcellularLocation>
        <location evidence="1 6">Membrane</location>
        <topology evidence="1 6">Multi-pass membrane protein</topology>
    </subcellularLocation>
</comment>
<feature type="transmembrane region" description="Helical" evidence="6">
    <location>
        <begin position="20"/>
        <end position="42"/>
    </location>
</feature>
<evidence type="ECO:0000256" key="2">
    <source>
        <dbReference type="ARBA" id="ARBA00009825"/>
    </source>
</evidence>
<feature type="transmembrane region" description="Helical" evidence="6">
    <location>
        <begin position="62"/>
        <end position="81"/>
    </location>
</feature>
<sequence>MILDFNSPDLVAFAAPLPPSSFPLVAAVLLVAAFLAASMFLIKQVGTNKYTRSAVQELQFALLASALFGFGTVLVFLASGINV</sequence>
<comment type="similarity">
    <text evidence="2 6">Belongs to the OST5 family.</text>
</comment>
<reference evidence="7 8" key="1">
    <citation type="submission" date="2023-09" db="EMBL/GenBank/DDBJ databases">
        <title>Pangenome analysis of Batrachochytrium dendrobatidis and related Chytrids.</title>
        <authorList>
            <person name="Yacoub M.N."/>
            <person name="Stajich J.E."/>
            <person name="James T.Y."/>
        </authorList>
    </citation>
    <scope>NUCLEOTIDE SEQUENCE [LARGE SCALE GENOMIC DNA]</scope>
    <source>
        <strain evidence="7 8">JEL0888</strain>
    </source>
</reference>
<evidence type="ECO:0000256" key="3">
    <source>
        <dbReference type="ARBA" id="ARBA00022692"/>
    </source>
</evidence>
<organism evidence="7 8">
    <name type="scientific">Polyrhizophydium stewartii</name>
    <dbReference type="NCBI Taxonomy" id="2732419"/>
    <lineage>
        <taxon>Eukaryota</taxon>
        <taxon>Fungi</taxon>
        <taxon>Fungi incertae sedis</taxon>
        <taxon>Chytridiomycota</taxon>
        <taxon>Chytridiomycota incertae sedis</taxon>
        <taxon>Chytridiomycetes</taxon>
        <taxon>Rhizophydiales</taxon>
        <taxon>Rhizophydiales incertae sedis</taxon>
        <taxon>Polyrhizophydium</taxon>
    </lineage>
</organism>
<evidence type="ECO:0000256" key="6">
    <source>
        <dbReference type="RuleBase" id="RU367008"/>
    </source>
</evidence>
<evidence type="ECO:0000256" key="1">
    <source>
        <dbReference type="ARBA" id="ARBA00004141"/>
    </source>
</evidence>
<evidence type="ECO:0000313" key="7">
    <source>
        <dbReference type="EMBL" id="KAL2912776.1"/>
    </source>
</evidence>
<gene>
    <name evidence="7" type="ORF">HK105_207768</name>
</gene>
<comment type="subunit">
    <text evidence="6">Component of the oligosaccharyltransferase (OST) complex.</text>
</comment>
<dbReference type="Proteomes" id="UP001527925">
    <property type="component" value="Unassembled WGS sequence"/>
</dbReference>
<evidence type="ECO:0000256" key="4">
    <source>
        <dbReference type="ARBA" id="ARBA00022989"/>
    </source>
</evidence>
<keyword evidence="8" id="KW-1185">Reference proteome</keyword>
<dbReference type="PANTHER" id="PTHR13636">
    <property type="entry name" value="TRANSMEMBRANE PROTEIN 258"/>
    <property type="match status" value="1"/>
</dbReference>
<name>A0ABR4MZS5_9FUNG</name>
<comment type="caution">
    <text evidence="7">The sequence shown here is derived from an EMBL/GenBank/DDBJ whole genome shotgun (WGS) entry which is preliminary data.</text>
</comment>
<dbReference type="EMBL" id="JADGIZ020000058">
    <property type="protein sequence ID" value="KAL2912776.1"/>
    <property type="molecule type" value="Genomic_DNA"/>
</dbReference>
<dbReference type="Pfam" id="PF05251">
    <property type="entry name" value="Ost5"/>
    <property type="match status" value="1"/>
</dbReference>
<protein>
    <recommendedName>
        <fullName evidence="6">Dolichyl-diphosphooligosaccharide-protein glycosyltransferase subunit OST5</fullName>
    </recommendedName>
</protein>
<comment type="function">
    <text evidence="6">Subunit of the oligosaccharyl transferase (OST) complex that catalyzes the initial transfer of a defined glycan (Glc(3)Man(9)GlcNAc(2) in eukaryotes) from the lipid carrier dolichol-pyrophosphate to an asparagine residue within an Asn-X-Ser/Thr consensus motif in nascent polypeptide chains, the first step in protein N-glycosylation. N-glycosylation occurs cotranslationally and the complex associates with the Sec61 complex at the channel-forming translocon complex that mediates protein translocation across the endoplasmic reticulum (ER). All subunits are required for a maximal enzyme activity.</text>
</comment>
<proteinExistence type="inferred from homology"/>
<keyword evidence="4 6" id="KW-1133">Transmembrane helix</keyword>
<evidence type="ECO:0000313" key="8">
    <source>
        <dbReference type="Proteomes" id="UP001527925"/>
    </source>
</evidence>
<accession>A0ABR4MZS5</accession>
<keyword evidence="5 6" id="KW-0472">Membrane</keyword>
<evidence type="ECO:0000256" key="5">
    <source>
        <dbReference type="ARBA" id="ARBA00023136"/>
    </source>
</evidence>
<keyword evidence="3 6" id="KW-0812">Transmembrane</keyword>